<proteinExistence type="predicted"/>
<dbReference type="InParanoid" id="B9RGQ4"/>
<organism evidence="1 2">
    <name type="scientific">Ricinus communis</name>
    <name type="common">Castor bean</name>
    <dbReference type="NCBI Taxonomy" id="3988"/>
    <lineage>
        <taxon>Eukaryota</taxon>
        <taxon>Viridiplantae</taxon>
        <taxon>Streptophyta</taxon>
        <taxon>Embryophyta</taxon>
        <taxon>Tracheophyta</taxon>
        <taxon>Spermatophyta</taxon>
        <taxon>Magnoliopsida</taxon>
        <taxon>eudicotyledons</taxon>
        <taxon>Gunneridae</taxon>
        <taxon>Pentapetalae</taxon>
        <taxon>rosids</taxon>
        <taxon>fabids</taxon>
        <taxon>Malpighiales</taxon>
        <taxon>Euphorbiaceae</taxon>
        <taxon>Acalyphoideae</taxon>
        <taxon>Acalypheae</taxon>
        <taxon>Ricinus</taxon>
    </lineage>
</organism>
<dbReference type="Proteomes" id="UP000008311">
    <property type="component" value="Unassembled WGS sequence"/>
</dbReference>
<sequence>MLPGVCHDLSCYIGSSTQDNSPLFGPCQMLFSKSSSCLANARPKFPVQFVYSYAEMRQVGRLTEGLSMRVSRMGYPKRGTPELIHKGTTLGMLPQSLHELSVPYLGAREEDMRNLEYLGNYVEDVVSGISNKVKLPPVRVTILLLRCEDSDFQ</sequence>
<dbReference type="EMBL" id="EQ973778">
    <property type="protein sequence ID" value="EEF49266.1"/>
    <property type="molecule type" value="Genomic_DNA"/>
</dbReference>
<keyword evidence="2" id="KW-1185">Reference proteome</keyword>
<reference evidence="2" key="1">
    <citation type="journal article" date="2010" name="Nat. Biotechnol.">
        <title>Draft genome sequence of the oilseed species Ricinus communis.</title>
        <authorList>
            <person name="Chan A.P."/>
            <person name="Crabtree J."/>
            <person name="Zhao Q."/>
            <person name="Lorenzi H."/>
            <person name="Orvis J."/>
            <person name="Puiu D."/>
            <person name="Melake-Berhan A."/>
            <person name="Jones K.M."/>
            <person name="Redman J."/>
            <person name="Chen G."/>
            <person name="Cahoon E.B."/>
            <person name="Gedil M."/>
            <person name="Stanke M."/>
            <person name="Haas B.J."/>
            <person name="Wortman J.R."/>
            <person name="Fraser-Liggett C.M."/>
            <person name="Ravel J."/>
            <person name="Rabinowicz P.D."/>
        </authorList>
    </citation>
    <scope>NUCLEOTIDE SEQUENCE [LARGE SCALE GENOMIC DNA]</scope>
    <source>
        <strain evidence="2">cv. Hale</strain>
    </source>
</reference>
<evidence type="ECO:0000313" key="1">
    <source>
        <dbReference type="EMBL" id="EEF49266.1"/>
    </source>
</evidence>
<name>B9RGQ4_RICCO</name>
<protein>
    <submittedName>
        <fullName evidence="1">Uncharacterized protein</fullName>
    </submittedName>
</protein>
<gene>
    <name evidence="1" type="ORF">RCOM_1442790</name>
</gene>
<dbReference type="AlphaFoldDB" id="B9RGQ4"/>
<accession>B9RGQ4</accession>
<evidence type="ECO:0000313" key="2">
    <source>
        <dbReference type="Proteomes" id="UP000008311"/>
    </source>
</evidence>